<reference evidence="3 4" key="1">
    <citation type="submission" date="2023-04" db="EMBL/GenBank/DDBJ databases">
        <title>Forest soil microbial communities from Buena Vista Peninsula, Colon Province, Panama.</title>
        <authorList>
            <person name="Bouskill N."/>
        </authorList>
    </citation>
    <scope>NUCLEOTIDE SEQUENCE [LARGE SCALE GENOMIC DNA]</scope>
    <source>
        <strain evidence="3 4">AC80</strain>
    </source>
</reference>
<evidence type="ECO:0000313" key="4">
    <source>
        <dbReference type="Proteomes" id="UP001160130"/>
    </source>
</evidence>
<evidence type="ECO:0000256" key="2">
    <source>
        <dbReference type="SAM" id="MobiDB-lite"/>
    </source>
</evidence>
<feature type="compositionally biased region" description="Polar residues" evidence="2">
    <location>
        <begin position="296"/>
        <end position="308"/>
    </location>
</feature>
<keyword evidence="3" id="KW-0223">Dioxygenase</keyword>
<protein>
    <submittedName>
        <fullName evidence="3">Ectoine hydroxylase-related dioxygenase (Phytanoyl-CoA dioxygenase family)</fullName>
    </submittedName>
</protein>
<gene>
    <name evidence="3" type="ORF">M2272_002707</name>
</gene>
<feature type="region of interest" description="Disordered" evidence="2">
    <location>
        <begin position="278"/>
        <end position="308"/>
    </location>
</feature>
<organism evidence="3 4">
    <name type="scientific">Mycolicibacterium frederiksbergense</name>
    <dbReference type="NCBI Taxonomy" id="117567"/>
    <lineage>
        <taxon>Bacteria</taxon>
        <taxon>Bacillati</taxon>
        <taxon>Actinomycetota</taxon>
        <taxon>Actinomycetes</taxon>
        <taxon>Mycobacteriales</taxon>
        <taxon>Mycobacteriaceae</taxon>
        <taxon>Mycolicibacterium</taxon>
    </lineage>
</organism>
<dbReference type="GO" id="GO:0051213">
    <property type="term" value="F:dioxygenase activity"/>
    <property type="evidence" value="ECO:0007669"/>
    <property type="project" value="UniProtKB-KW"/>
</dbReference>
<dbReference type="Gene3D" id="2.60.120.620">
    <property type="entry name" value="q2cbj1_9rhob like domain"/>
    <property type="match status" value="1"/>
</dbReference>
<dbReference type="Pfam" id="PF05721">
    <property type="entry name" value="PhyH"/>
    <property type="match status" value="1"/>
</dbReference>
<keyword evidence="1" id="KW-0560">Oxidoreductase</keyword>
<dbReference type="EMBL" id="JARXVE010000003">
    <property type="protein sequence ID" value="MDH6196067.1"/>
    <property type="molecule type" value="Genomic_DNA"/>
</dbReference>
<evidence type="ECO:0000256" key="1">
    <source>
        <dbReference type="ARBA" id="ARBA00023002"/>
    </source>
</evidence>
<dbReference type="PANTHER" id="PTHR20883:SF41">
    <property type="entry name" value="IRON_ALPHA-KETOGLUTARATE-DEPENDENT DIOXYGENASE ASQJ"/>
    <property type="match status" value="1"/>
</dbReference>
<dbReference type="SUPFAM" id="SSF51197">
    <property type="entry name" value="Clavaminate synthase-like"/>
    <property type="match status" value="1"/>
</dbReference>
<name>A0ABT6L1I1_9MYCO</name>
<dbReference type="PANTHER" id="PTHR20883">
    <property type="entry name" value="PHYTANOYL-COA DIOXYGENASE DOMAIN CONTAINING 1"/>
    <property type="match status" value="1"/>
</dbReference>
<keyword evidence="4" id="KW-1185">Reference proteome</keyword>
<dbReference type="RefSeq" id="WP_280832648.1">
    <property type="nucleotide sequence ID" value="NZ_JARXVE010000003.1"/>
</dbReference>
<proteinExistence type="predicted"/>
<dbReference type="InterPro" id="IPR008775">
    <property type="entry name" value="Phytyl_CoA_dOase-like"/>
</dbReference>
<accession>A0ABT6L1I1</accession>
<sequence>MSLVRMLATAPLDDILGVVDRDGGLIVEGLFPVETIAALRTAVLQAASSHQPGAATQGLGDDAKDFVGAQTIRFASLGKISESYFDLLDNDVFASIADAVLLPYCGSYWVNTGQAMLIGPGNKAQTLHRDCDNWPVVAATVWPSSPEVTFSAMIALDTVTEELGATRVIPGSHKWSEYWDRGDQSNAYPAEMEPGDALVYTGKVVHGGGANRTSSNWRLAAHLSFVVGWLTPEECSPLDYTGAELAGRSPRIQRLLGHRSYDPRPHLGGGLWLRNVNPIESQQPKTTSGHLGATRVDSSSSAQQGDPA</sequence>
<dbReference type="Proteomes" id="UP001160130">
    <property type="component" value="Unassembled WGS sequence"/>
</dbReference>
<comment type="caution">
    <text evidence="3">The sequence shown here is derived from an EMBL/GenBank/DDBJ whole genome shotgun (WGS) entry which is preliminary data.</text>
</comment>
<feature type="compositionally biased region" description="Polar residues" evidence="2">
    <location>
        <begin position="278"/>
        <end position="289"/>
    </location>
</feature>
<evidence type="ECO:0000313" key="3">
    <source>
        <dbReference type="EMBL" id="MDH6196067.1"/>
    </source>
</evidence>